<dbReference type="CDD" id="cd02194">
    <property type="entry name" value="ThiL"/>
    <property type="match status" value="1"/>
</dbReference>
<protein>
    <recommendedName>
        <fullName evidence="1">Thiamine-monophosphate kinase</fullName>
        <shortName evidence="1">TMP kinase</shortName>
        <shortName evidence="1">Thiamine-phosphate kinase</shortName>
        <ecNumber evidence="1">2.7.4.16</ecNumber>
    </recommendedName>
</protein>
<feature type="binding site" evidence="1">
    <location>
        <position position="292"/>
    </location>
    <ligand>
        <name>ATP</name>
        <dbReference type="ChEBI" id="CHEBI:30616"/>
    </ligand>
</feature>
<evidence type="ECO:0000313" key="4">
    <source>
        <dbReference type="EMBL" id="TKV61426.1"/>
    </source>
</evidence>
<comment type="pathway">
    <text evidence="1">Cofactor biosynthesis; thiamine diphosphate biosynthesis; thiamine diphosphate from thiamine phosphate: step 1/1.</text>
</comment>
<keyword evidence="1" id="KW-0784">Thiamine biosynthesis</keyword>
<accession>A0A4U6QMX3</accession>
<comment type="function">
    <text evidence="1">Catalyzes the ATP-dependent phosphorylation of thiamine-monophosphate (TMP) to form thiamine-pyrophosphate (TPP), the active form of vitamin B1.</text>
</comment>
<dbReference type="InterPro" id="IPR006283">
    <property type="entry name" value="ThiL-like"/>
</dbReference>
<keyword evidence="1" id="KW-0479">Metal-binding</keyword>
<feature type="binding site" evidence="1">
    <location>
        <position position="387"/>
    </location>
    <ligand>
        <name>substrate</name>
    </ligand>
</feature>
<feature type="binding site" evidence="1">
    <location>
        <position position="203"/>
    </location>
    <ligand>
        <name>Mg(2+)</name>
        <dbReference type="ChEBI" id="CHEBI:18420"/>
        <label>1</label>
    </ligand>
</feature>
<dbReference type="AlphaFoldDB" id="A0A4U6QMX3"/>
<feature type="binding site" evidence="1">
    <location>
        <position position="293"/>
    </location>
    <ligand>
        <name>Mg(2+)</name>
        <dbReference type="ChEBI" id="CHEBI:18420"/>
        <label>5</label>
    </ligand>
</feature>
<dbReference type="Pfam" id="PF00586">
    <property type="entry name" value="AIRS"/>
    <property type="match status" value="1"/>
</dbReference>
<feature type="binding site" evidence="1">
    <location>
        <position position="124"/>
    </location>
    <ligand>
        <name>Mg(2+)</name>
        <dbReference type="ChEBI" id="CHEBI:18420"/>
        <label>4</label>
    </ligand>
</feature>
<dbReference type="Gene3D" id="3.30.1330.10">
    <property type="entry name" value="PurM-like, N-terminal domain"/>
    <property type="match status" value="1"/>
</dbReference>
<feature type="compositionally biased region" description="Basic and acidic residues" evidence="2">
    <location>
        <begin position="38"/>
        <end position="47"/>
    </location>
</feature>
<dbReference type="PANTHER" id="PTHR30270:SF0">
    <property type="entry name" value="THIAMINE-MONOPHOSPHATE KINASE"/>
    <property type="match status" value="1"/>
</dbReference>
<dbReference type="NCBIfam" id="TIGR01379">
    <property type="entry name" value="thiL"/>
    <property type="match status" value="1"/>
</dbReference>
<organism evidence="4 5">
    <name type="scientific">Nakamurella flava</name>
    <dbReference type="NCBI Taxonomy" id="2576308"/>
    <lineage>
        <taxon>Bacteria</taxon>
        <taxon>Bacillati</taxon>
        <taxon>Actinomycetota</taxon>
        <taxon>Actinomycetes</taxon>
        <taxon>Nakamurellales</taxon>
        <taxon>Nakamurellaceae</taxon>
        <taxon>Nakamurella</taxon>
    </lineage>
</organism>
<keyword evidence="1 4" id="KW-0808">Transferase</keyword>
<keyword evidence="5" id="KW-1185">Reference proteome</keyword>
<comment type="caution">
    <text evidence="1">Lacks conserved residue(s) required for the propagation of feature annotation.</text>
</comment>
<feature type="compositionally biased region" description="Polar residues" evidence="2">
    <location>
        <begin position="1"/>
        <end position="15"/>
    </location>
</feature>
<dbReference type="Proteomes" id="UP000306985">
    <property type="component" value="Unassembled WGS sequence"/>
</dbReference>
<feature type="binding site" evidence="1">
    <location>
        <position position="110"/>
    </location>
    <ligand>
        <name>Mg(2+)</name>
        <dbReference type="ChEBI" id="CHEBI:18420"/>
        <label>4</label>
    </ligand>
</feature>
<evidence type="ECO:0000259" key="3">
    <source>
        <dbReference type="Pfam" id="PF00586"/>
    </source>
</evidence>
<dbReference type="EMBL" id="SZZH01000001">
    <property type="protein sequence ID" value="TKV61426.1"/>
    <property type="molecule type" value="Genomic_DNA"/>
</dbReference>
<dbReference type="HAMAP" id="MF_02128">
    <property type="entry name" value="TMP_kinase"/>
    <property type="match status" value="1"/>
</dbReference>
<comment type="catalytic activity">
    <reaction evidence="1">
        <text>thiamine phosphate + ATP = thiamine diphosphate + ADP</text>
        <dbReference type="Rhea" id="RHEA:15913"/>
        <dbReference type="ChEBI" id="CHEBI:30616"/>
        <dbReference type="ChEBI" id="CHEBI:37575"/>
        <dbReference type="ChEBI" id="CHEBI:58937"/>
        <dbReference type="ChEBI" id="CHEBI:456216"/>
        <dbReference type="EC" id="2.7.4.16"/>
    </reaction>
</comment>
<evidence type="ECO:0000256" key="1">
    <source>
        <dbReference type="HAMAP-Rule" id="MF_02128"/>
    </source>
</evidence>
<dbReference type="GO" id="GO:0000287">
    <property type="term" value="F:magnesium ion binding"/>
    <property type="evidence" value="ECO:0007669"/>
    <property type="project" value="UniProtKB-UniRule"/>
</dbReference>
<keyword evidence="1" id="KW-0460">Magnesium</keyword>
<feature type="domain" description="PurM-like N-terminal" evidence="3">
    <location>
        <begin position="108"/>
        <end position="218"/>
    </location>
</feature>
<feature type="binding site" evidence="1">
    <location>
        <position position="290"/>
    </location>
    <ligand>
        <name>Mg(2+)</name>
        <dbReference type="ChEBI" id="CHEBI:18420"/>
        <label>3</label>
    </ligand>
</feature>
<dbReference type="SUPFAM" id="SSF55326">
    <property type="entry name" value="PurM N-terminal domain-like"/>
    <property type="match status" value="1"/>
</dbReference>
<feature type="binding site" evidence="1">
    <location>
        <begin position="202"/>
        <end position="203"/>
    </location>
    <ligand>
        <name>ATP</name>
        <dbReference type="ChEBI" id="CHEBI:30616"/>
    </ligand>
</feature>
<comment type="miscellaneous">
    <text evidence="1">Reaction mechanism of ThiL seems to utilize a direct, inline transfer of the gamma-phosphate of ATP to TMP rather than a phosphorylated enzyme intermediate.</text>
</comment>
<feature type="binding site" evidence="1">
    <location>
        <position position="110"/>
    </location>
    <ligand>
        <name>Mg(2+)</name>
        <dbReference type="ChEBI" id="CHEBI:18420"/>
        <label>3</label>
    </ligand>
</feature>
<comment type="caution">
    <text evidence="4">The sequence shown here is derived from an EMBL/GenBank/DDBJ whole genome shotgun (WGS) entry which is preliminary data.</text>
</comment>
<dbReference type="Gene3D" id="3.90.650.10">
    <property type="entry name" value="PurM-like C-terminal domain"/>
    <property type="match status" value="1"/>
</dbReference>
<feature type="region of interest" description="Disordered" evidence="2">
    <location>
        <begin position="1"/>
        <end position="80"/>
    </location>
</feature>
<evidence type="ECO:0000256" key="2">
    <source>
        <dbReference type="SAM" id="MobiDB-lite"/>
    </source>
</evidence>
<feature type="binding site" evidence="1">
    <location>
        <position position="228"/>
    </location>
    <ligand>
        <name>ATP</name>
        <dbReference type="ChEBI" id="CHEBI:30616"/>
    </ligand>
</feature>
<feature type="binding site" evidence="1">
    <location>
        <position position="155"/>
    </location>
    <ligand>
        <name>Mg(2+)</name>
        <dbReference type="ChEBI" id="CHEBI:18420"/>
        <label>4</label>
    </ligand>
</feature>
<dbReference type="OrthoDB" id="9802811at2"/>
<proteinExistence type="inferred from homology"/>
<feature type="binding site" evidence="1">
    <location>
        <position position="343"/>
    </location>
    <ligand>
        <name>substrate</name>
    </ligand>
</feature>
<dbReference type="GO" id="GO:0005524">
    <property type="term" value="F:ATP binding"/>
    <property type="evidence" value="ECO:0007669"/>
    <property type="project" value="UniProtKB-UniRule"/>
</dbReference>
<dbReference type="InterPro" id="IPR036921">
    <property type="entry name" value="PurM-like_N_sf"/>
</dbReference>
<dbReference type="UniPathway" id="UPA00060">
    <property type="reaction ID" value="UER00142"/>
</dbReference>
<dbReference type="GO" id="GO:0009030">
    <property type="term" value="F:thiamine-phosphate kinase activity"/>
    <property type="evidence" value="ECO:0007669"/>
    <property type="project" value="UniProtKB-UniRule"/>
</dbReference>
<keyword evidence="1 4" id="KW-0418">Kinase</keyword>
<comment type="similarity">
    <text evidence="1">Belongs to the thiamine-monophosphate kinase family.</text>
</comment>
<dbReference type="PANTHER" id="PTHR30270">
    <property type="entry name" value="THIAMINE-MONOPHOSPHATE KINASE"/>
    <property type="match status" value="1"/>
</dbReference>
<feature type="binding site" evidence="1">
    <location>
        <position position="133"/>
    </location>
    <ligand>
        <name>substrate</name>
    </ligand>
</feature>
<dbReference type="SUPFAM" id="SSF56042">
    <property type="entry name" value="PurM C-terminal domain-like"/>
    <property type="match status" value="1"/>
</dbReference>
<keyword evidence="1" id="KW-0067">ATP-binding</keyword>
<dbReference type="InterPro" id="IPR036676">
    <property type="entry name" value="PurM-like_C_sf"/>
</dbReference>
<reference evidence="4 5" key="1">
    <citation type="submission" date="2019-05" db="EMBL/GenBank/DDBJ databases">
        <title>Nakamurella sp. N5BH11, whole genome shotgun sequence.</title>
        <authorList>
            <person name="Tuo L."/>
        </authorList>
    </citation>
    <scope>NUCLEOTIDE SEQUENCE [LARGE SCALE GENOMIC DNA]</scope>
    <source>
        <strain evidence="4 5">N5BH11</strain>
    </source>
</reference>
<sequence>MFSVTGCSSRPSGTSARFHAGPTSCRPGWSPGGGAPVRQDDSGHVRQPEGGCPITSSFRSSGSVSSSVPSASTAAPAPGSVGARGEFAVIGRLTAGLAPGSATTLGPGDDAAVITAADGRVVASVDVLVDGVHFRTDWASGEQIGRRAALASMADIAAMGAVPTALLVGLTAPADIPEDLVLGLGRGLDAEAAAVGAGLVGGDLTRSEVLTISVTVLGDLRGAAPVTRSGARPGQVVAVAGRLGWAAAGLTVLSRGFRSPAAVVGAYRVPEPPLAQGPVAAAAGAGAMIDVSDGLLADLGHIAVASGVGVDVRTAQLPVAPRLAEVASALGRDPLEWVLTGGDDHALAATFAPDAVPDGWVVIGVVTDSDAGVVTVDGAARDTPGGWDHFTS</sequence>
<feature type="binding site" evidence="1">
    <location>
        <position position="155"/>
    </location>
    <ligand>
        <name>Mg(2+)</name>
        <dbReference type="ChEBI" id="CHEBI:18420"/>
        <label>3</label>
    </ligand>
</feature>
<gene>
    <name evidence="1" type="primary">thiL</name>
    <name evidence="4" type="ORF">FDO65_07550</name>
</gene>
<feature type="binding site" evidence="1">
    <location>
        <position position="126"/>
    </location>
    <ligand>
        <name>Mg(2+)</name>
        <dbReference type="ChEBI" id="CHEBI:18420"/>
        <label>2</label>
    </ligand>
</feature>
<dbReference type="GO" id="GO:0009228">
    <property type="term" value="P:thiamine biosynthetic process"/>
    <property type="evidence" value="ECO:0007669"/>
    <property type="project" value="UniProtKB-KW"/>
</dbReference>
<feature type="binding site" evidence="1">
    <location>
        <position position="155"/>
    </location>
    <ligand>
        <name>Mg(2+)</name>
        <dbReference type="ChEBI" id="CHEBI:18420"/>
        <label>2</label>
    </ligand>
</feature>
<dbReference type="EC" id="2.7.4.16" evidence="1"/>
<name>A0A4U6QMX3_9ACTN</name>
<feature type="compositionally biased region" description="Low complexity" evidence="2">
    <location>
        <begin position="56"/>
        <end position="80"/>
    </location>
</feature>
<dbReference type="NCBIfam" id="NF004351">
    <property type="entry name" value="PRK05731.1-4"/>
    <property type="match status" value="1"/>
</dbReference>
<evidence type="ECO:0000313" key="5">
    <source>
        <dbReference type="Proteomes" id="UP000306985"/>
    </source>
</evidence>
<feature type="binding site" evidence="1">
    <location>
        <position position="126"/>
    </location>
    <ligand>
        <name>Mg(2+)</name>
        <dbReference type="ChEBI" id="CHEBI:18420"/>
        <label>1</label>
    </ligand>
</feature>
<dbReference type="InterPro" id="IPR016188">
    <property type="entry name" value="PurM-like_N"/>
</dbReference>
<dbReference type="GO" id="GO:0009229">
    <property type="term" value="P:thiamine diphosphate biosynthetic process"/>
    <property type="evidence" value="ECO:0007669"/>
    <property type="project" value="UniProtKB-UniRule"/>
</dbReference>
<keyword evidence="1" id="KW-0547">Nucleotide-binding</keyword>